<protein>
    <recommendedName>
        <fullName evidence="3">Transposase</fullName>
    </recommendedName>
</protein>
<evidence type="ECO:0008006" key="3">
    <source>
        <dbReference type="Google" id="ProtNLM"/>
    </source>
</evidence>
<dbReference type="EMBL" id="JQJC01000022">
    <property type="protein sequence ID" value="KGN93921.1"/>
    <property type="molecule type" value="Genomic_DNA"/>
</dbReference>
<dbReference type="AlphaFoldDB" id="A0AB34PIS5"/>
<name>A0AB34PIS5_9PORP</name>
<reference evidence="1 2" key="1">
    <citation type="submission" date="2014-08" db="EMBL/GenBank/DDBJ databases">
        <title>Porphyromonas crevioricanis strain:COT-253_OH1447 Genome sequencing.</title>
        <authorList>
            <person name="Wallis C."/>
            <person name="Deusch O."/>
            <person name="O'Flynn C."/>
            <person name="Davis I."/>
            <person name="Jospin G."/>
            <person name="Darling A.E."/>
            <person name="Coil D.A."/>
            <person name="Alexiev A."/>
            <person name="Horsfall A."/>
            <person name="Kirkwood N."/>
            <person name="Harris S."/>
            <person name="Eisen J.A."/>
        </authorList>
    </citation>
    <scope>NUCLEOTIDE SEQUENCE [LARGE SCALE GENOMIC DNA]</scope>
    <source>
        <strain evidence="2">COT-253 OH1447</strain>
    </source>
</reference>
<gene>
    <name evidence="1" type="ORF">HQ38_07895</name>
</gene>
<dbReference type="Proteomes" id="UP000030136">
    <property type="component" value="Unassembled WGS sequence"/>
</dbReference>
<evidence type="ECO:0000313" key="1">
    <source>
        <dbReference type="EMBL" id="KGN93921.1"/>
    </source>
</evidence>
<evidence type="ECO:0000313" key="2">
    <source>
        <dbReference type="Proteomes" id="UP000030136"/>
    </source>
</evidence>
<organism evidence="1 2">
    <name type="scientific">Porphyromonas crevioricanis</name>
    <dbReference type="NCBI Taxonomy" id="393921"/>
    <lineage>
        <taxon>Bacteria</taxon>
        <taxon>Pseudomonadati</taxon>
        <taxon>Bacteroidota</taxon>
        <taxon>Bacteroidia</taxon>
        <taxon>Bacteroidales</taxon>
        <taxon>Porphyromonadaceae</taxon>
        <taxon>Porphyromonas</taxon>
    </lineage>
</organism>
<comment type="caution">
    <text evidence="1">The sequence shown here is derived from an EMBL/GenBank/DDBJ whole genome shotgun (WGS) entry which is preliminary data.</text>
</comment>
<accession>A0AB34PIS5</accession>
<sequence>MKEVFGRLYRVESVYDRGISKQIIKLKYWRQDSKDSAYKNLESPCFSLSNLMCFVNFIPMEKPEK</sequence>
<proteinExistence type="predicted"/>